<dbReference type="SMART" id="SM00700">
    <property type="entry name" value="JHBP"/>
    <property type="match status" value="1"/>
</dbReference>
<dbReference type="GO" id="GO:0005615">
    <property type="term" value="C:extracellular space"/>
    <property type="evidence" value="ECO:0007669"/>
    <property type="project" value="TreeGrafter"/>
</dbReference>
<evidence type="ECO:0000313" key="5">
    <source>
        <dbReference type="EMBL" id="KAK9888496.1"/>
    </source>
</evidence>
<sequence length="243" mass="27364">MLVYLCLLSLILCNFGISSKGIPSYITLCKRNDPELDKCILRAVEQIKPHLKKGIPELGIPSLDPLVVPYAGVSTGPDFNATFENIEVYNVYEFDLKKFAVDLDKIELDIELSIPNLRTKSKYSVNGKILFLELKGSGPSEGNFTNIRAFVTGKGKKVERQGKSYIEINEVKVDANYGKPVLMFSELFENKEVTEQTNKVINDNIESLIEELKPVINQVVTEVVQNLSSRVFSKFSFDELFPM</sequence>
<keyword evidence="6" id="KW-1185">Reference proteome</keyword>
<accession>A0AAW1V8G0</accession>
<dbReference type="EMBL" id="JARQZJ010000121">
    <property type="protein sequence ID" value="KAK9888496.1"/>
    <property type="molecule type" value="Genomic_DNA"/>
</dbReference>
<feature type="signal peptide" evidence="4">
    <location>
        <begin position="1"/>
        <end position="21"/>
    </location>
</feature>
<gene>
    <name evidence="5" type="ORF">WA026_000747</name>
</gene>
<proteinExistence type="inferred from homology"/>
<dbReference type="InterPro" id="IPR038606">
    <property type="entry name" value="To_sf"/>
</dbReference>
<dbReference type="Proteomes" id="UP001431783">
    <property type="component" value="Unassembled WGS sequence"/>
</dbReference>
<organism evidence="5 6">
    <name type="scientific">Henosepilachna vigintioctopunctata</name>
    <dbReference type="NCBI Taxonomy" id="420089"/>
    <lineage>
        <taxon>Eukaryota</taxon>
        <taxon>Metazoa</taxon>
        <taxon>Ecdysozoa</taxon>
        <taxon>Arthropoda</taxon>
        <taxon>Hexapoda</taxon>
        <taxon>Insecta</taxon>
        <taxon>Pterygota</taxon>
        <taxon>Neoptera</taxon>
        <taxon>Endopterygota</taxon>
        <taxon>Coleoptera</taxon>
        <taxon>Polyphaga</taxon>
        <taxon>Cucujiformia</taxon>
        <taxon>Coccinelloidea</taxon>
        <taxon>Coccinellidae</taxon>
        <taxon>Epilachninae</taxon>
        <taxon>Epilachnini</taxon>
        <taxon>Henosepilachna</taxon>
    </lineage>
</organism>
<dbReference type="PANTHER" id="PTHR11008">
    <property type="entry name" value="PROTEIN TAKEOUT-LIKE PROTEIN"/>
    <property type="match status" value="1"/>
</dbReference>
<dbReference type="Gene3D" id="3.15.10.30">
    <property type="entry name" value="Haemolymph juvenile hormone binding protein"/>
    <property type="match status" value="1"/>
</dbReference>
<evidence type="ECO:0000256" key="2">
    <source>
        <dbReference type="ARBA" id="ARBA00023108"/>
    </source>
</evidence>
<dbReference type="Pfam" id="PF06585">
    <property type="entry name" value="JHBP"/>
    <property type="match status" value="1"/>
</dbReference>
<evidence type="ECO:0000313" key="6">
    <source>
        <dbReference type="Proteomes" id="UP001431783"/>
    </source>
</evidence>
<keyword evidence="1 4" id="KW-0732">Signal</keyword>
<keyword evidence="2" id="KW-0090">Biological rhythms</keyword>
<dbReference type="GO" id="GO:0007623">
    <property type="term" value="P:circadian rhythm"/>
    <property type="evidence" value="ECO:0007669"/>
    <property type="project" value="UniProtKB-ARBA"/>
</dbReference>
<evidence type="ECO:0000256" key="3">
    <source>
        <dbReference type="ARBA" id="ARBA00060902"/>
    </source>
</evidence>
<reference evidence="5 6" key="1">
    <citation type="submission" date="2023-03" db="EMBL/GenBank/DDBJ databases">
        <title>Genome insight into feeding habits of ladybird beetles.</title>
        <authorList>
            <person name="Li H.-S."/>
            <person name="Huang Y.-H."/>
            <person name="Pang H."/>
        </authorList>
    </citation>
    <scope>NUCLEOTIDE SEQUENCE [LARGE SCALE GENOMIC DNA]</scope>
    <source>
        <strain evidence="5">SYSU_2023b</strain>
        <tissue evidence="5">Whole body</tissue>
    </source>
</reference>
<dbReference type="FunFam" id="3.15.10.30:FF:000001">
    <property type="entry name" value="Takeout-like protein 1"/>
    <property type="match status" value="1"/>
</dbReference>
<protein>
    <submittedName>
        <fullName evidence="5">Uncharacterized protein</fullName>
    </submittedName>
</protein>
<evidence type="ECO:0000256" key="1">
    <source>
        <dbReference type="ARBA" id="ARBA00022729"/>
    </source>
</evidence>
<dbReference type="PANTHER" id="PTHR11008:SF14">
    <property type="entry name" value="CIRCADIAN CLOCK-CONTROLLED PROTEIN-LIKE PROTEIN"/>
    <property type="match status" value="1"/>
</dbReference>
<evidence type="ECO:0000256" key="4">
    <source>
        <dbReference type="SAM" id="SignalP"/>
    </source>
</evidence>
<comment type="caution">
    <text evidence="5">The sequence shown here is derived from an EMBL/GenBank/DDBJ whole genome shotgun (WGS) entry which is preliminary data.</text>
</comment>
<feature type="chain" id="PRO_5043676968" evidence="4">
    <location>
        <begin position="22"/>
        <end position="243"/>
    </location>
</feature>
<name>A0AAW1V8G0_9CUCU</name>
<dbReference type="AlphaFoldDB" id="A0AAW1V8G0"/>
<dbReference type="InterPro" id="IPR010562">
    <property type="entry name" value="Haemolymph_juvenile_hormone-bd"/>
</dbReference>
<comment type="similarity">
    <text evidence="3">Belongs to the TO family.</text>
</comment>